<keyword evidence="8 9" id="KW-0472">Membrane</keyword>
<comment type="subunit">
    <text evidence="9">Monomer and homodimer. Part of the essential Sec protein translocation apparatus which comprises SecA, SecYEG and auxiliary proteins SecDF-YajC and YidC.</text>
</comment>
<feature type="domain" description="SecA family profile" evidence="11">
    <location>
        <begin position="34"/>
        <end position="617"/>
    </location>
</feature>
<name>A0A368XTT7_9BURK</name>
<feature type="binding site" evidence="9">
    <location>
        <begin position="136"/>
        <end position="140"/>
    </location>
    <ligand>
        <name>ATP</name>
        <dbReference type="ChEBI" id="CHEBI:30616"/>
    </ligand>
</feature>
<evidence type="ECO:0000256" key="8">
    <source>
        <dbReference type="ARBA" id="ARBA00023136"/>
    </source>
</evidence>
<reference evidence="12 13" key="1">
    <citation type="submission" date="2018-07" db="EMBL/GenBank/DDBJ databases">
        <title>Genomic Encyclopedia of Type Strains, Phase IV (KMG-IV): sequencing the most valuable type-strain genomes for metagenomic binning, comparative biology and taxonomic classification.</title>
        <authorList>
            <person name="Goeker M."/>
        </authorList>
    </citation>
    <scope>NUCLEOTIDE SEQUENCE [LARGE SCALE GENOMIC DNA]</scope>
    <source>
        <strain evidence="12 13">DSM 21634</strain>
    </source>
</reference>
<dbReference type="CDD" id="cd17928">
    <property type="entry name" value="DEXDc_SecA"/>
    <property type="match status" value="1"/>
</dbReference>
<dbReference type="InterPro" id="IPR036670">
    <property type="entry name" value="SecA_X-link_sf"/>
</dbReference>
<dbReference type="PANTHER" id="PTHR30612">
    <property type="entry name" value="SECA INNER MEMBRANE COMPONENT OF SEC PROTEIN SECRETION SYSTEM"/>
    <property type="match status" value="1"/>
</dbReference>
<dbReference type="EMBL" id="QPJK01000004">
    <property type="protein sequence ID" value="RCW71382.1"/>
    <property type="molecule type" value="Genomic_DNA"/>
</dbReference>
<keyword evidence="2 9" id="KW-1003">Cell membrane</keyword>
<dbReference type="InterPro" id="IPR000185">
    <property type="entry name" value="SecA"/>
</dbReference>
<dbReference type="CDD" id="cd18803">
    <property type="entry name" value="SF2_C_secA"/>
    <property type="match status" value="1"/>
</dbReference>
<keyword evidence="9" id="KW-0963">Cytoplasm</keyword>
<sequence>MLRAALAPAAASLAPSPWVERAEARQNGMDRALLHAAGKLLAAVSPLRRQRVRAFARHVLASDTRLQAESLEQLQARAQALRAALRADGLAEAHVVAAFALVREVSGRQLGKRHFPVQLMGGRAILEGVIAEMATGEGKTLTALLPAVTMALAGVPVHVVTVNEYLAARDADEMTPVYAFFGLAVGKVLPDQEPPERREAYLSDVTYCVNKDLTFDYLRDRIEVLRGQLGARAAVATLVAGRAAPRAVMRGLWFAIVDEADSVFIDEARTPLIISATRPGGAGIPEYDAALAQAARLQAGAHYLLRERERHVVLTEAGRAWVLALQDDALPRADVDRTRLLEQALSALHCYTRDRHYIVADGKVQIVDEYTGRVMADRSWESGLHQMVERKEALEITARRHTTARITYQRLFRRYLRVGGMSGTVTETAGELKSVLGLDVLRIGTHRPILRRDLGTRLFAHSAQRDAAVVQSALAQAARGRAVLVGTRSVAASERIGALLAAAGAAHQVLNAKQDAEEATIVTGAGAPGRITVATNMAGRGTDIHLDAAVRSAGGLHVVLTEFHDSTRIDRQLYGRSGRQGDPGSFESLVALDDELFTTHAAALQAWVGARCRPDVRGRLPGWAAQALRRWAQQRAEAHHADVRRQTLSHERDNDRLLAFAGRSE</sequence>
<keyword evidence="1 9" id="KW-0813">Transport</keyword>
<evidence type="ECO:0000313" key="13">
    <source>
        <dbReference type="Proteomes" id="UP000252884"/>
    </source>
</evidence>
<dbReference type="PROSITE" id="PS01312">
    <property type="entry name" value="SECA"/>
    <property type="match status" value="1"/>
</dbReference>
<accession>A0A368XTT7</accession>
<gene>
    <name evidence="9" type="primary">secA</name>
    <name evidence="12" type="ORF">DES41_104201</name>
</gene>
<comment type="caution">
    <text evidence="12">The sequence shown here is derived from an EMBL/GenBank/DDBJ whole genome shotgun (WGS) entry which is preliminary data.</text>
</comment>
<dbReference type="InterPro" id="IPR020937">
    <property type="entry name" value="SecA_CS"/>
</dbReference>
<dbReference type="Proteomes" id="UP000252884">
    <property type="component" value="Unassembled WGS sequence"/>
</dbReference>
<dbReference type="GO" id="GO:0017038">
    <property type="term" value="P:protein import"/>
    <property type="evidence" value="ECO:0007669"/>
    <property type="project" value="InterPro"/>
</dbReference>
<evidence type="ECO:0000259" key="10">
    <source>
        <dbReference type="PROSITE" id="PS51192"/>
    </source>
</evidence>
<dbReference type="InterPro" id="IPR027417">
    <property type="entry name" value="P-loop_NTPase"/>
</dbReference>
<evidence type="ECO:0000256" key="4">
    <source>
        <dbReference type="ARBA" id="ARBA00022840"/>
    </source>
</evidence>
<comment type="catalytic activity">
    <reaction evidence="9">
        <text>ATP + H2O + cellular proteinSide 1 = ADP + phosphate + cellular proteinSide 2.</text>
        <dbReference type="EC" id="7.4.2.8"/>
    </reaction>
</comment>
<dbReference type="GO" id="GO:0005737">
    <property type="term" value="C:cytoplasm"/>
    <property type="evidence" value="ECO:0007669"/>
    <property type="project" value="UniProtKB-SubCell"/>
</dbReference>
<feature type="domain" description="Helicase ATP-binding" evidence="10">
    <location>
        <begin position="120"/>
        <end position="277"/>
    </location>
</feature>
<feature type="binding site" evidence="9">
    <location>
        <position position="543"/>
    </location>
    <ligand>
        <name>ATP</name>
        <dbReference type="ChEBI" id="CHEBI:30616"/>
    </ligand>
</feature>
<dbReference type="InterPro" id="IPR044722">
    <property type="entry name" value="SecA_SF2_C"/>
</dbReference>
<dbReference type="SMART" id="SM00957">
    <property type="entry name" value="SecA_DEAD"/>
    <property type="match status" value="1"/>
</dbReference>
<evidence type="ECO:0000256" key="2">
    <source>
        <dbReference type="ARBA" id="ARBA00022475"/>
    </source>
</evidence>
<dbReference type="GO" id="GO:0006605">
    <property type="term" value="P:protein targeting"/>
    <property type="evidence" value="ECO:0007669"/>
    <property type="project" value="UniProtKB-UniRule"/>
</dbReference>
<dbReference type="Pfam" id="PF01043">
    <property type="entry name" value="SecA_PP_bind"/>
    <property type="match status" value="1"/>
</dbReference>
<evidence type="ECO:0000256" key="5">
    <source>
        <dbReference type="ARBA" id="ARBA00022927"/>
    </source>
</evidence>
<dbReference type="InterPro" id="IPR014018">
    <property type="entry name" value="SecA_motor_DEAD"/>
</dbReference>
<dbReference type="PRINTS" id="PR00906">
    <property type="entry name" value="SECA"/>
</dbReference>
<dbReference type="PROSITE" id="PS51196">
    <property type="entry name" value="SECA_MOTOR_DEAD"/>
    <property type="match status" value="1"/>
</dbReference>
<dbReference type="EC" id="7.4.2.8" evidence="9"/>
<dbReference type="Gene3D" id="3.40.50.300">
    <property type="entry name" value="P-loop containing nucleotide triphosphate hydrolases"/>
    <property type="match status" value="2"/>
</dbReference>
<dbReference type="OrthoDB" id="9805579at2"/>
<keyword evidence="13" id="KW-1185">Reference proteome</keyword>
<evidence type="ECO:0000256" key="9">
    <source>
        <dbReference type="HAMAP-Rule" id="MF_01382"/>
    </source>
</evidence>
<protein>
    <recommendedName>
        <fullName evidence="9">Protein translocase subunit SecA</fullName>
        <ecNumber evidence="9">7.4.2.8</ecNumber>
    </recommendedName>
</protein>
<comment type="function">
    <text evidence="9">Part of the Sec protein translocase complex. Interacts with the SecYEG preprotein conducting channel. Has a central role in coupling the hydrolysis of ATP to the transfer of proteins into and across the cell membrane, serving both as a receptor for the preprotein-SecB complex and as an ATP-driven molecular motor driving the stepwise translocation of polypeptide chains across the membrane.</text>
</comment>
<comment type="subcellular location">
    <subcellularLocation>
        <location evidence="9">Cell membrane</location>
        <topology evidence="9">Peripheral membrane protein</topology>
        <orientation evidence="9">Cytoplasmic side</orientation>
    </subcellularLocation>
    <subcellularLocation>
        <location evidence="9">Cytoplasm</location>
    </subcellularLocation>
    <text evidence="9">Distribution is 50-50.</text>
</comment>
<dbReference type="SMART" id="SM00958">
    <property type="entry name" value="SecA_PP_bind"/>
    <property type="match status" value="1"/>
</dbReference>
<dbReference type="AlphaFoldDB" id="A0A368XTT7"/>
<dbReference type="RefSeq" id="WP_114468618.1">
    <property type="nucleotide sequence ID" value="NZ_QPJK01000004.1"/>
</dbReference>
<dbReference type="PROSITE" id="PS51192">
    <property type="entry name" value="HELICASE_ATP_BIND_1"/>
    <property type="match status" value="1"/>
</dbReference>
<dbReference type="InterPro" id="IPR011130">
    <property type="entry name" value="SecA_preprotein_X-link_dom"/>
</dbReference>
<dbReference type="Pfam" id="PF21090">
    <property type="entry name" value="P-loop_SecA"/>
    <property type="match status" value="2"/>
</dbReference>
<keyword evidence="4 9" id="KW-0067">ATP-binding</keyword>
<keyword evidence="6 9" id="KW-1278">Translocase</keyword>
<dbReference type="PANTHER" id="PTHR30612:SF0">
    <property type="entry name" value="CHLOROPLAST PROTEIN-TRANSPORTING ATPASE"/>
    <property type="match status" value="1"/>
</dbReference>
<dbReference type="Gene3D" id="3.90.1440.10">
    <property type="entry name" value="SecA, preprotein cross-linking domain"/>
    <property type="match status" value="1"/>
</dbReference>
<evidence type="ECO:0000256" key="3">
    <source>
        <dbReference type="ARBA" id="ARBA00022741"/>
    </source>
</evidence>
<dbReference type="SUPFAM" id="SSF81767">
    <property type="entry name" value="Pre-protein crosslinking domain of SecA"/>
    <property type="match status" value="1"/>
</dbReference>
<proteinExistence type="inferred from homology"/>
<keyword evidence="3 9" id="KW-0547">Nucleotide-binding</keyword>
<evidence type="ECO:0000256" key="6">
    <source>
        <dbReference type="ARBA" id="ARBA00022967"/>
    </source>
</evidence>
<evidence type="ECO:0000256" key="7">
    <source>
        <dbReference type="ARBA" id="ARBA00023010"/>
    </source>
</evidence>
<dbReference type="HAMAP" id="MF_01382">
    <property type="entry name" value="SecA"/>
    <property type="match status" value="1"/>
</dbReference>
<dbReference type="GO" id="GO:0005524">
    <property type="term" value="F:ATP binding"/>
    <property type="evidence" value="ECO:0007669"/>
    <property type="project" value="UniProtKB-UniRule"/>
</dbReference>
<organism evidence="12 13">
    <name type="scientific">Pseudorhodoferax soli</name>
    <dbReference type="NCBI Taxonomy" id="545864"/>
    <lineage>
        <taxon>Bacteria</taxon>
        <taxon>Pseudomonadati</taxon>
        <taxon>Pseudomonadota</taxon>
        <taxon>Betaproteobacteria</taxon>
        <taxon>Burkholderiales</taxon>
        <taxon>Comamonadaceae</taxon>
    </lineage>
</organism>
<dbReference type="Pfam" id="PF07517">
    <property type="entry name" value="SecA_DEAD"/>
    <property type="match status" value="1"/>
</dbReference>
<evidence type="ECO:0000259" key="11">
    <source>
        <dbReference type="PROSITE" id="PS51196"/>
    </source>
</evidence>
<keyword evidence="7 9" id="KW-0811">Translocation</keyword>
<dbReference type="GO" id="GO:0065002">
    <property type="term" value="P:intracellular protein transmembrane transport"/>
    <property type="evidence" value="ECO:0007669"/>
    <property type="project" value="UniProtKB-UniRule"/>
</dbReference>
<dbReference type="SUPFAM" id="SSF52540">
    <property type="entry name" value="P-loop containing nucleoside triphosphate hydrolases"/>
    <property type="match status" value="2"/>
</dbReference>
<dbReference type="GO" id="GO:0005886">
    <property type="term" value="C:plasma membrane"/>
    <property type="evidence" value="ECO:0007669"/>
    <property type="project" value="UniProtKB-SubCell"/>
</dbReference>
<dbReference type="GO" id="GO:0008564">
    <property type="term" value="F:protein-exporting ATPase activity"/>
    <property type="evidence" value="ECO:0007669"/>
    <property type="project" value="UniProtKB-EC"/>
</dbReference>
<dbReference type="FunFam" id="3.40.50.300:FF:000429">
    <property type="entry name" value="Preprotein translocase subunit SecA"/>
    <property type="match status" value="1"/>
</dbReference>
<evidence type="ECO:0000256" key="1">
    <source>
        <dbReference type="ARBA" id="ARBA00022448"/>
    </source>
</evidence>
<feature type="binding site" evidence="9">
    <location>
        <position position="118"/>
    </location>
    <ligand>
        <name>ATP</name>
        <dbReference type="ChEBI" id="CHEBI:30616"/>
    </ligand>
</feature>
<dbReference type="InterPro" id="IPR014001">
    <property type="entry name" value="Helicase_ATP-bd"/>
</dbReference>
<keyword evidence="5 9" id="KW-0653">Protein transport</keyword>
<comment type="similarity">
    <text evidence="9">Belongs to the SecA family.</text>
</comment>
<dbReference type="InterPro" id="IPR011115">
    <property type="entry name" value="SecA_DEAD"/>
</dbReference>
<evidence type="ECO:0000313" key="12">
    <source>
        <dbReference type="EMBL" id="RCW71382.1"/>
    </source>
</evidence>